<dbReference type="PROSITE" id="PS50850">
    <property type="entry name" value="MFS"/>
    <property type="match status" value="1"/>
</dbReference>
<dbReference type="PANTHER" id="PTHR42718:SF46">
    <property type="entry name" value="BLR6921 PROTEIN"/>
    <property type="match status" value="1"/>
</dbReference>
<dbReference type="SUPFAM" id="SSF103473">
    <property type="entry name" value="MFS general substrate transporter"/>
    <property type="match status" value="1"/>
</dbReference>
<dbReference type="InterPro" id="IPR020846">
    <property type="entry name" value="MFS_dom"/>
</dbReference>
<feature type="transmembrane region" description="Helical" evidence="7">
    <location>
        <begin position="184"/>
        <end position="208"/>
    </location>
</feature>
<feature type="transmembrane region" description="Helical" evidence="7">
    <location>
        <begin position="404"/>
        <end position="429"/>
    </location>
</feature>
<gene>
    <name evidence="9" type="ORF">SAMN05192579_101371</name>
</gene>
<feature type="domain" description="Major facilitator superfamily (MFS) profile" evidence="8">
    <location>
        <begin position="60"/>
        <end position="506"/>
    </location>
</feature>
<dbReference type="Gene3D" id="1.20.1720.10">
    <property type="entry name" value="Multidrug resistance protein D"/>
    <property type="match status" value="1"/>
</dbReference>
<dbReference type="CDD" id="cd17503">
    <property type="entry name" value="MFS_LmrB_MDR_like"/>
    <property type="match status" value="1"/>
</dbReference>
<dbReference type="Gene3D" id="1.20.1250.20">
    <property type="entry name" value="MFS general substrate transporter like domains"/>
    <property type="match status" value="1"/>
</dbReference>
<dbReference type="GO" id="GO:0005886">
    <property type="term" value="C:plasma membrane"/>
    <property type="evidence" value="ECO:0007669"/>
    <property type="project" value="UniProtKB-SubCell"/>
</dbReference>
<keyword evidence="2" id="KW-0813">Transport</keyword>
<feature type="transmembrane region" description="Helical" evidence="7">
    <location>
        <begin position="380"/>
        <end position="398"/>
    </location>
</feature>
<evidence type="ECO:0000256" key="2">
    <source>
        <dbReference type="ARBA" id="ARBA00022448"/>
    </source>
</evidence>
<evidence type="ECO:0000313" key="10">
    <source>
        <dbReference type="Proteomes" id="UP000198725"/>
    </source>
</evidence>
<name>A0A1I3Y854_9GAMM</name>
<keyword evidence="6 7" id="KW-0472">Membrane</keyword>
<dbReference type="EMBL" id="FOSR01000001">
    <property type="protein sequence ID" value="SFK28028.1"/>
    <property type="molecule type" value="Genomic_DNA"/>
</dbReference>
<keyword evidence="5 7" id="KW-1133">Transmembrane helix</keyword>
<sequence>MLQRTTPDALWHSHVSVCRPPQSVMAVCGCFQEPFVSLHTEEKANATALPTPAFPDYRVISLIVACAIFMEQMDATVLATALPTMARDFHVRAPAMSIAMTSYLLALAVLIPISGKVADRFGTKRVFSGSIIVFVLGSILCSLTHSLPLMVAARLLQGAGGAMMAPIGRLVLLSAVERKHFVSAMSWTLVPAFLGPLIGPPLGGFIVQYLDWRWIFYINVPIGMLGFWLVRRFIPYIPSAARPSRFDLGGFALCSVGLGCLLFGFEEVGQSANLPHALSLMTVGAAACMGYLWHARHRSDPLIDLSLLRIDSFRLSVISGALMRITQGAQPFLLPLMFQIGFGMSAVRSGQLILATSLGALLIRSATPALLKRTGFRRGMVINGVLSSMSYAVCAFFQPDWPFALMFVLLMVCGASMSFQFGAYNTVAYEAVPAERMSAANSFYTTLQQLMLSVGVCSGAMILKLSMATEHHSQLGQRDFAIAFLVVTLISLCATRWHLKFAHDAGSEMSGHRGRRTARGSA</sequence>
<reference evidence="10" key="1">
    <citation type="submission" date="2016-10" db="EMBL/GenBank/DDBJ databases">
        <authorList>
            <person name="Varghese N."/>
            <person name="Submissions S."/>
        </authorList>
    </citation>
    <scope>NUCLEOTIDE SEQUENCE [LARGE SCALE GENOMIC DNA]</scope>
    <source>
        <strain evidence="10">MO64</strain>
    </source>
</reference>
<accession>A0A1I3Y854</accession>
<evidence type="ECO:0000256" key="1">
    <source>
        <dbReference type="ARBA" id="ARBA00004651"/>
    </source>
</evidence>
<dbReference type="NCBIfam" id="TIGR00711">
    <property type="entry name" value="efflux_EmrB"/>
    <property type="match status" value="1"/>
</dbReference>
<dbReference type="InterPro" id="IPR011701">
    <property type="entry name" value="MFS"/>
</dbReference>
<dbReference type="Pfam" id="PF07690">
    <property type="entry name" value="MFS_1"/>
    <property type="match status" value="1"/>
</dbReference>
<feature type="transmembrane region" description="Helical" evidence="7">
    <location>
        <begin position="480"/>
        <end position="499"/>
    </location>
</feature>
<dbReference type="PANTHER" id="PTHR42718">
    <property type="entry name" value="MAJOR FACILITATOR SUPERFAMILY MULTIDRUG TRANSPORTER MFSC"/>
    <property type="match status" value="1"/>
</dbReference>
<keyword evidence="10" id="KW-1185">Reference proteome</keyword>
<dbReference type="AlphaFoldDB" id="A0A1I3Y854"/>
<proteinExistence type="predicted"/>
<dbReference type="PROSITE" id="PS51257">
    <property type="entry name" value="PROKAR_LIPOPROTEIN"/>
    <property type="match status" value="1"/>
</dbReference>
<dbReference type="InterPro" id="IPR004638">
    <property type="entry name" value="EmrB-like"/>
</dbReference>
<feature type="transmembrane region" description="Helical" evidence="7">
    <location>
        <begin position="450"/>
        <end position="468"/>
    </location>
</feature>
<feature type="transmembrane region" description="Helical" evidence="7">
    <location>
        <begin position="126"/>
        <end position="145"/>
    </location>
</feature>
<evidence type="ECO:0000259" key="8">
    <source>
        <dbReference type="PROSITE" id="PS50850"/>
    </source>
</evidence>
<evidence type="ECO:0000256" key="7">
    <source>
        <dbReference type="SAM" id="Phobius"/>
    </source>
</evidence>
<feature type="transmembrane region" description="Helical" evidence="7">
    <location>
        <begin position="214"/>
        <end position="234"/>
    </location>
</feature>
<feature type="transmembrane region" description="Helical" evidence="7">
    <location>
        <begin position="277"/>
        <end position="294"/>
    </location>
</feature>
<keyword evidence="3" id="KW-1003">Cell membrane</keyword>
<protein>
    <submittedName>
        <fullName evidence="9">Drug resistance transporter, EmrB/QacA subfamily</fullName>
    </submittedName>
</protein>
<dbReference type="GO" id="GO:0022857">
    <property type="term" value="F:transmembrane transporter activity"/>
    <property type="evidence" value="ECO:0007669"/>
    <property type="project" value="InterPro"/>
</dbReference>
<feature type="transmembrane region" description="Helical" evidence="7">
    <location>
        <begin position="59"/>
        <end position="82"/>
    </location>
</feature>
<comment type="subcellular location">
    <subcellularLocation>
        <location evidence="1">Cell membrane</location>
        <topology evidence="1">Multi-pass membrane protein</topology>
    </subcellularLocation>
</comment>
<evidence type="ECO:0000256" key="3">
    <source>
        <dbReference type="ARBA" id="ARBA00022475"/>
    </source>
</evidence>
<dbReference type="Proteomes" id="UP000198725">
    <property type="component" value="Unassembled WGS sequence"/>
</dbReference>
<keyword evidence="4 7" id="KW-0812">Transmembrane</keyword>
<feature type="transmembrane region" description="Helical" evidence="7">
    <location>
        <begin position="94"/>
        <end position="114"/>
    </location>
</feature>
<evidence type="ECO:0000256" key="6">
    <source>
        <dbReference type="ARBA" id="ARBA00023136"/>
    </source>
</evidence>
<dbReference type="InterPro" id="IPR036259">
    <property type="entry name" value="MFS_trans_sf"/>
</dbReference>
<evidence type="ECO:0000256" key="5">
    <source>
        <dbReference type="ARBA" id="ARBA00022989"/>
    </source>
</evidence>
<organism evidence="9 10">
    <name type="scientific">Rhodanobacter glycinis</name>
    <dbReference type="NCBI Taxonomy" id="582702"/>
    <lineage>
        <taxon>Bacteria</taxon>
        <taxon>Pseudomonadati</taxon>
        <taxon>Pseudomonadota</taxon>
        <taxon>Gammaproteobacteria</taxon>
        <taxon>Lysobacterales</taxon>
        <taxon>Rhodanobacteraceae</taxon>
        <taxon>Rhodanobacter</taxon>
    </lineage>
</organism>
<feature type="transmembrane region" description="Helical" evidence="7">
    <location>
        <begin position="246"/>
        <end position="265"/>
    </location>
</feature>
<evidence type="ECO:0000256" key="4">
    <source>
        <dbReference type="ARBA" id="ARBA00022692"/>
    </source>
</evidence>
<evidence type="ECO:0000313" key="9">
    <source>
        <dbReference type="EMBL" id="SFK28028.1"/>
    </source>
</evidence>